<proteinExistence type="predicted"/>
<dbReference type="GO" id="GO:0045944">
    <property type="term" value="P:positive regulation of transcription by RNA polymerase II"/>
    <property type="evidence" value="ECO:0007669"/>
    <property type="project" value="TreeGrafter"/>
</dbReference>
<dbReference type="FunFam" id="3.90.430.10:FF:000001">
    <property type="entry name" value="Copper fist DNA-binding protein"/>
    <property type="match status" value="1"/>
</dbReference>
<dbReference type="GO" id="GO:0000981">
    <property type="term" value="F:DNA-binding transcription factor activity, RNA polymerase II-specific"/>
    <property type="evidence" value="ECO:0007669"/>
    <property type="project" value="TreeGrafter"/>
</dbReference>
<evidence type="ECO:0000256" key="8">
    <source>
        <dbReference type="SAM" id="MobiDB-lite"/>
    </source>
</evidence>
<dbReference type="GO" id="GO:0006878">
    <property type="term" value="P:intracellular copper ion homeostasis"/>
    <property type="evidence" value="ECO:0007669"/>
    <property type="project" value="TreeGrafter"/>
</dbReference>
<evidence type="ECO:0000256" key="5">
    <source>
        <dbReference type="ARBA" id="ARBA00023015"/>
    </source>
</evidence>
<gene>
    <name evidence="10" type="ORF">CU098_006892</name>
</gene>
<dbReference type="Gene3D" id="3.90.430.10">
    <property type="entry name" value="Copper fist DNA-binding domain"/>
    <property type="match status" value="1"/>
</dbReference>
<feature type="domain" description="Copper-fist" evidence="9">
    <location>
        <begin position="1"/>
        <end position="39"/>
    </location>
</feature>
<sequence>MYIKGLKYACTSCIKGHRSSSCSHIDRPLFEIRKKGRPSSQCALCKDLRKTKQIHAKCECSNNQQPILIYQNNIIPTTKSTTCSVHNNDGISQGNGCTCSILADTPIVSSPIKEKSTIPSEATQPLINAEESPYSWTSITSPSPNYSELPLSSSTSFTALINEQVDDHQLGFIFQKPSSTSKILDGHPRISRRRSTKKNSTSLTRPLSVNLPTRLSTSPCPSVSSLDPQPMDIPFDYLTQQLEFLSNQEPQLSWANEELAKAEDFTTILNTIFNSNCCHPVTEGESVVITITPLAYTKDQPTTTRIVTCYCGSLCNCPGCLVHPSSFLSNDPLLNSSASSSYASDEEDIY</sequence>
<dbReference type="PROSITE" id="PS50073">
    <property type="entry name" value="COPPER_FIST_2"/>
    <property type="match status" value="1"/>
</dbReference>
<accession>A0A367JIY4</accession>
<organism evidence="10 11">
    <name type="scientific">Rhizopus stolonifer</name>
    <name type="common">Rhizopus nigricans</name>
    <dbReference type="NCBI Taxonomy" id="4846"/>
    <lineage>
        <taxon>Eukaryota</taxon>
        <taxon>Fungi</taxon>
        <taxon>Fungi incertae sedis</taxon>
        <taxon>Mucoromycota</taxon>
        <taxon>Mucoromycotina</taxon>
        <taxon>Mucoromycetes</taxon>
        <taxon>Mucorales</taxon>
        <taxon>Mucorineae</taxon>
        <taxon>Rhizopodaceae</taxon>
        <taxon>Rhizopus</taxon>
    </lineage>
</organism>
<evidence type="ECO:0000256" key="7">
    <source>
        <dbReference type="ARBA" id="ARBA00023242"/>
    </source>
</evidence>
<dbReference type="SMART" id="SM00412">
    <property type="entry name" value="Cu_FIST"/>
    <property type="match status" value="1"/>
</dbReference>
<dbReference type="PANTHER" id="PTHR28088:SF5">
    <property type="entry name" value="TRANSCRIPTIONAL ACTIVATOR HAA1-RELATED"/>
    <property type="match status" value="1"/>
</dbReference>
<dbReference type="InterPro" id="IPR051763">
    <property type="entry name" value="Copper_Homeo_Regul"/>
</dbReference>
<evidence type="ECO:0000259" key="9">
    <source>
        <dbReference type="PROSITE" id="PS50073"/>
    </source>
</evidence>
<dbReference type="SMART" id="SM01090">
    <property type="entry name" value="Copper-fist"/>
    <property type="match status" value="1"/>
</dbReference>
<name>A0A367JIY4_RHIST</name>
<dbReference type="SUPFAM" id="SSF57879">
    <property type="entry name" value="Zinc domain conserved in yeast copper-regulated transcription factors"/>
    <property type="match status" value="1"/>
</dbReference>
<dbReference type="PRINTS" id="PR00617">
    <property type="entry name" value="COPPERFIST"/>
</dbReference>
<feature type="non-terminal residue" evidence="10">
    <location>
        <position position="350"/>
    </location>
</feature>
<reference evidence="10 11" key="1">
    <citation type="journal article" date="2018" name="G3 (Bethesda)">
        <title>Phylogenetic and Phylogenomic Definition of Rhizopus Species.</title>
        <authorList>
            <person name="Gryganskyi A.P."/>
            <person name="Golan J."/>
            <person name="Dolatabadi S."/>
            <person name="Mondo S."/>
            <person name="Robb S."/>
            <person name="Idnurm A."/>
            <person name="Muszewska A."/>
            <person name="Steczkiewicz K."/>
            <person name="Masonjones S."/>
            <person name="Liao H.L."/>
            <person name="Gajdeczka M.T."/>
            <person name="Anike F."/>
            <person name="Vuek A."/>
            <person name="Anishchenko I.M."/>
            <person name="Voigt K."/>
            <person name="de Hoog G.S."/>
            <person name="Smith M.E."/>
            <person name="Heitman J."/>
            <person name="Vilgalys R."/>
            <person name="Stajich J.E."/>
        </authorList>
    </citation>
    <scope>NUCLEOTIDE SEQUENCE [LARGE SCALE GENOMIC DNA]</scope>
    <source>
        <strain evidence="10 11">LSU 92-RS-03</strain>
    </source>
</reference>
<dbReference type="AlphaFoldDB" id="A0A367JIY4"/>
<dbReference type="InterPro" id="IPR036395">
    <property type="entry name" value="Cu_fist_DNA-bd_dom_sf"/>
</dbReference>
<comment type="caution">
    <text evidence="10">The sequence shown here is derived from an EMBL/GenBank/DDBJ whole genome shotgun (WGS) entry which is preliminary data.</text>
</comment>
<keyword evidence="5" id="KW-0805">Transcription regulation</keyword>
<keyword evidence="3" id="KW-0862">Zinc</keyword>
<dbReference type="EMBL" id="PJQM01003260">
    <property type="protein sequence ID" value="RCH89846.1"/>
    <property type="molecule type" value="Genomic_DNA"/>
</dbReference>
<evidence type="ECO:0000256" key="4">
    <source>
        <dbReference type="ARBA" id="ARBA00023008"/>
    </source>
</evidence>
<evidence type="ECO:0000313" key="10">
    <source>
        <dbReference type="EMBL" id="RCH89846.1"/>
    </source>
</evidence>
<dbReference type="GO" id="GO:0005634">
    <property type="term" value="C:nucleus"/>
    <property type="evidence" value="ECO:0007669"/>
    <property type="project" value="UniProtKB-SubCell"/>
</dbReference>
<evidence type="ECO:0000256" key="2">
    <source>
        <dbReference type="ARBA" id="ARBA00022723"/>
    </source>
</evidence>
<dbReference type="PANTHER" id="PTHR28088">
    <property type="entry name" value="TRANSCRIPTIONAL ACTIVATOR HAA1-RELATED"/>
    <property type="match status" value="1"/>
</dbReference>
<keyword evidence="6" id="KW-0804">Transcription</keyword>
<protein>
    <recommendedName>
        <fullName evidence="9">Copper-fist domain-containing protein</fullName>
    </recommendedName>
</protein>
<keyword evidence="11" id="KW-1185">Reference proteome</keyword>
<keyword evidence="4" id="KW-0186">Copper</keyword>
<dbReference type="OrthoDB" id="5600085at2759"/>
<dbReference type="GO" id="GO:0000978">
    <property type="term" value="F:RNA polymerase II cis-regulatory region sequence-specific DNA binding"/>
    <property type="evidence" value="ECO:0007669"/>
    <property type="project" value="TreeGrafter"/>
</dbReference>
<evidence type="ECO:0000256" key="1">
    <source>
        <dbReference type="ARBA" id="ARBA00004123"/>
    </source>
</evidence>
<dbReference type="Pfam" id="PF00649">
    <property type="entry name" value="Copper-fist"/>
    <property type="match status" value="1"/>
</dbReference>
<evidence type="ECO:0000256" key="6">
    <source>
        <dbReference type="ARBA" id="ARBA00023163"/>
    </source>
</evidence>
<feature type="region of interest" description="Disordered" evidence="8">
    <location>
        <begin position="184"/>
        <end position="204"/>
    </location>
</feature>
<dbReference type="Proteomes" id="UP000253551">
    <property type="component" value="Unassembled WGS sequence"/>
</dbReference>
<dbReference type="GO" id="GO:0006879">
    <property type="term" value="P:intracellular iron ion homeostasis"/>
    <property type="evidence" value="ECO:0007669"/>
    <property type="project" value="TreeGrafter"/>
</dbReference>
<dbReference type="InterPro" id="IPR001083">
    <property type="entry name" value="Cu_fist_DNA-bd_dom"/>
</dbReference>
<evidence type="ECO:0000313" key="11">
    <source>
        <dbReference type="Proteomes" id="UP000253551"/>
    </source>
</evidence>
<dbReference type="STRING" id="4846.A0A367JIY4"/>
<keyword evidence="7" id="KW-0539">Nucleus</keyword>
<keyword evidence="2" id="KW-0479">Metal-binding</keyword>
<comment type="subcellular location">
    <subcellularLocation>
        <location evidence="1">Nucleus</location>
    </subcellularLocation>
</comment>
<evidence type="ECO:0000256" key="3">
    <source>
        <dbReference type="ARBA" id="ARBA00022833"/>
    </source>
</evidence>
<dbReference type="GO" id="GO:0005507">
    <property type="term" value="F:copper ion binding"/>
    <property type="evidence" value="ECO:0007669"/>
    <property type="project" value="InterPro"/>
</dbReference>